<feature type="domain" description="Nudix hydrolase" evidence="3">
    <location>
        <begin position="69"/>
        <end position="198"/>
    </location>
</feature>
<name>A0ABY4GC86_9BACT</name>
<dbReference type="SUPFAM" id="SSF55811">
    <property type="entry name" value="Nudix"/>
    <property type="match status" value="1"/>
</dbReference>
<dbReference type="GO" id="GO:0016787">
    <property type="term" value="F:hydrolase activity"/>
    <property type="evidence" value="ECO:0007669"/>
    <property type="project" value="UniProtKB-KW"/>
</dbReference>
<dbReference type="PANTHER" id="PTHR43046:SF16">
    <property type="entry name" value="ADP-RIBOSE PYROPHOSPHATASE YJHB-RELATED"/>
    <property type="match status" value="1"/>
</dbReference>
<keyword evidence="5" id="KW-1185">Reference proteome</keyword>
<dbReference type="PROSITE" id="PS51462">
    <property type="entry name" value="NUDIX"/>
    <property type="match status" value="1"/>
</dbReference>
<proteinExistence type="predicted"/>
<gene>
    <name evidence="4" type="ORF">MUN86_11185</name>
</gene>
<dbReference type="Gene3D" id="6.10.250.1120">
    <property type="match status" value="1"/>
</dbReference>
<dbReference type="Pfam" id="PF12535">
    <property type="entry name" value="Nudix_N"/>
    <property type="match status" value="1"/>
</dbReference>
<accession>A0ABY4GC86</accession>
<dbReference type="PANTHER" id="PTHR43046">
    <property type="entry name" value="GDP-MANNOSE MANNOSYL HYDROLASE"/>
    <property type="match status" value="1"/>
</dbReference>
<dbReference type="InterPro" id="IPR000086">
    <property type="entry name" value="NUDIX_hydrolase_dom"/>
</dbReference>
<evidence type="ECO:0000313" key="4">
    <source>
        <dbReference type="EMBL" id="UOQ68356.1"/>
    </source>
</evidence>
<evidence type="ECO:0000256" key="1">
    <source>
        <dbReference type="ARBA" id="ARBA00001946"/>
    </source>
</evidence>
<protein>
    <submittedName>
        <fullName evidence="4">NUDIX hydrolase</fullName>
    </submittedName>
</protein>
<evidence type="ECO:0000259" key="3">
    <source>
        <dbReference type="PROSITE" id="PS51462"/>
    </source>
</evidence>
<dbReference type="InterPro" id="IPR059176">
    <property type="entry name" value="UDP-X_N"/>
</dbReference>
<keyword evidence="2 4" id="KW-0378">Hydrolase</keyword>
<dbReference type="Pfam" id="PF00293">
    <property type="entry name" value="NUDIX"/>
    <property type="match status" value="1"/>
</dbReference>
<evidence type="ECO:0000313" key="5">
    <source>
        <dbReference type="Proteomes" id="UP000830401"/>
    </source>
</evidence>
<evidence type="ECO:0000256" key="2">
    <source>
        <dbReference type="ARBA" id="ARBA00022801"/>
    </source>
</evidence>
<dbReference type="RefSeq" id="WP_245125383.1">
    <property type="nucleotide sequence ID" value="NZ_CP095061.1"/>
</dbReference>
<sequence length="213" mass="24002">MTATTLLHHAQRLQALAQAGLAYTQNAYDVERYEEIRAISVQLLQELSADDEPLEKITRLFASETGYQTPKVDVRAILFRGTEEILLVQEKVDANNWSLPGGWADVGYTPFEVAVKEAHEETGYHVQARRLLALFDKKNHPHPPQPWYVYKAFVLCEITGGSLLSDTPETAGGRWFREEEIADLSLSVDRVTASQLATLFQFARQPELPTLCD</sequence>
<dbReference type="Gene3D" id="3.90.79.10">
    <property type="entry name" value="Nucleoside Triphosphate Pyrophosphohydrolase"/>
    <property type="match status" value="1"/>
</dbReference>
<dbReference type="InterPro" id="IPR015797">
    <property type="entry name" value="NUDIX_hydrolase-like_dom_sf"/>
</dbReference>
<organism evidence="4 5">
    <name type="scientific">Hymenobacter volaticus</name>
    <dbReference type="NCBI Taxonomy" id="2932254"/>
    <lineage>
        <taxon>Bacteria</taxon>
        <taxon>Pseudomonadati</taxon>
        <taxon>Bacteroidota</taxon>
        <taxon>Cytophagia</taxon>
        <taxon>Cytophagales</taxon>
        <taxon>Hymenobacteraceae</taxon>
        <taxon>Hymenobacter</taxon>
    </lineage>
</organism>
<dbReference type="EMBL" id="CP095061">
    <property type="protein sequence ID" value="UOQ68356.1"/>
    <property type="molecule type" value="Genomic_DNA"/>
</dbReference>
<dbReference type="Proteomes" id="UP000830401">
    <property type="component" value="Chromosome"/>
</dbReference>
<reference evidence="4" key="1">
    <citation type="submission" date="2022-04" db="EMBL/GenBank/DDBJ databases">
        <title>Hymenobacter sp. isolated from the air.</title>
        <authorList>
            <person name="Won M."/>
            <person name="Lee C.-M."/>
            <person name="Woen H.-Y."/>
            <person name="Kwon S.-W."/>
        </authorList>
    </citation>
    <scope>NUCLEOTIDE SEQUENCE</scope>
    <source>
        <strain evidence="4">5420S-77</strain>
    </source>
</reference>
<comment type="cofactor">
    <cofactor evidence="1">
        <name>Mg(2+)</name>
        <dbReference type="ChEBI" id="CHEBI:18420"/>
    </cofactor>
</comment>